<protein>
    <recommendedName>
        <fullName evidence="3">Carnitine dehydratase</fullName>
    </recommendedName>
</protein>
<comment type="caution">
    <text evidence="1">The sequence shown here is derived from an EMBL/GenBank/DDBJ whole genome shotgun (WGS) entry which is preliminary data.</text>
</comment>
<organism evidence="1 2">
    <name type="scientific">Anaeromicrobium sediminis</name>
    <dbReference type="NCBI Taxonomy" id="1478221"/>
    <lineage>
        <taxon>Bacteria</taxon>
        <taxon>Bacillati</taxon>
        <taxon>Bacillota</taxon>
        <taxon>Clostridia</taxon>
        <taxon>Peptostreptococcales</taxon>
        <taxon>Thermotaleaceae</taxon>
        <taxon>Anaeromicrobium</taxon>
    </lineage>
</organism>
<dbReference type="Gene3D" id="3.30.1540.10">
    <property type="entry name" value="formyl-coa transferase, domain 3"/>
    <property type="match status" value="1"/>
</dbReference>
<dbReference type="OrthoDB" id="9797653at2"/>
<sequence length="838" mass="94339">MNKSLQEKAPFEGLRVLDFGQYVAGPTAAMMLGDQGAEVIRIDYKTGNKWDNPIIDALNRRKKSIALNLKDESDLEIAKKLIMTADVLIENFGLGVMERLGLSYEETKKLNDKLIYVSIPGFSSKDEEFINLKAWEEVIAAVSGQFTDMGLNRVLMGINPSFTSLTLSSAYASVFAAMAASGALFAREAHEIGDYIEVPIATALTEGLAYNSMLVENYPDRYCSPRELEINKRRAEGRPMDMEFDDLQEFLDPFYRSYFCKDGRPVYLVCASQITHSHTALKLLSLYDEAMEAGFPELGDWYLPTNEWPKGVDCALGLYPLSRKWAEWIAPKMKEKFSEKTSLEWEKIFGEAGCPLGAHRTTKEWINSEHAIKSGLIHEVNHPERGLVRQIGPIGWVDSSKELCGTGELPPKLDGNRDEILKSLEDVKPIQSNKNHPKEGWLEGLNVLDMTNVIAGPMVAGTLVRFGAEVIKLDAVKPTFDPWNTIAIGILTQQSKKSMLTNVKTEKGQEILDKLIKRADVITYNGRDEQFEKLGIDFETVKRINPKTILVKVDAYSGPMEGPKTHYPGYDDLLQASTGVMSRFGGGMDTPEEHAHMGTIDVLCGHCAAFATMVALYKLRKTGVAEMAHASLASAGQLIQVPFMYDYEGREPFNEPSGREVKGWNSLIRCYEAEDKWFFLRCGEDKIHELEKIEEIKGVKRMNEEERIEFLSNIFKSQRVDYWVGKLSEVGIGAGRLGSLTELRRDYSFDENGIAYYEEPTYQFVKYNNHPCGSRVYLSAPCAVRPKEATINPMVPSQKYGQSTVEILKRLGYIEKEIDEMVEDKVIGLKWSEDYLPE</sequence>
<keyword evidence="2" id="KW-1185">Reference proteome</keyword>
<dbReference type="SUPFAM" id="SSF89796">
    <property type="entry name" value="CoA-transferase family III (CaiB/BaiF)"/>
    <property type="match status" value="2"/>
</dbReference>
<dbReference type="Gene3D" id="3.40.50.10540">
    <property type="entry name" value="Crotonobetainyl-coa:carnitine coa-transferase, domain 1"/>
    <property type="match status" value="3"/>
</dbReference>
<dbReference type="InterPro" id="IPR003673">
    <property type="entry name" value="CoA-Trfase_fam_III"/>
</dbReference>
<dbReference type="RefSeq" id="WP_095133226.1">
    <property type="nucleotide sequence ID" value="NZ_NIBG01000006.1"/>
</dbReference>
<evidence type="ECO:0008006" key="3">
    <source>
        <dbReference type="Google" id="ProtNLM"/>
    </source>
</evidence>
<dbReference type="InterPro" id="IPR044855">
    <property type="entry name" value="CoA-Trfase_III_dom3_sf"/>
</dbReference>
<dbReference type="InterPro" id="IPR023606">
    <property type="entry name" value="CoA-Trfase_III_dom_1_sf"/>
</dbReference>
<dbReference type="AlphaFoldDB" id="A0A267MJZ9"/>
<gene>
    <name evidence="1" type="ORF">CCE28_09250</name>
</gene>
<dbReference type="PANTHER" id="PTHR48228">
    <property type="entry name" value="SUCCINYL-COA--D-CITRAMALATE COA-TRANSFERASE"/>
    <property type="match status" value="1"/>
</dbReference>
<proteinExistence type="predicted"/>
<accession>A0A267MJZ9</accession>
<name>A0A267MJZ9_9FIRM</name>
<dbReference type="PANTHER" id="PTHR48228:SF5">
    <property type="entry name" value="ALPHA-METHYLACYL-COA RACEMASE"/>
    <property type="match status" value="1"/>
</dbReference>
<evidence type="ECO:0000313" key="2">
    <source>
        <dbReference type="Proteomes" id="UP000216024"/>
    </source>
</evidence>
<dbReference type="EMBL" id="NIBG01000006">
    <property type="protein sequence ID" value="PAB59742.1"/>
    <property type="molecule type" value="Genomic_DNA"/>
</dbReference>
<dbReference type="Pfam" id="PF02515">
    <property type="entry name" value="CoA_transf_3"/>
    <property type="match status" value="2"/>
</dbReference>
<evidence type="ECO:0000313" key="1">
    <source>
        <dbReference type="EMBL" id="PAB59742.1"/>
    </source>
</evidence>
<dbReference type="InterPro" id="IPR050509">
    <property type="entry name" value="CoA-transferase_III"/>
</dbReference>
<dbReference type="GO" id="GO:0003824">
    <property type="term" value="F:catalytic activity"/>
    <property type="evidence" value="ECO:0007669"/>
    <property type="project" value="InterPro"/>
</dbReference>
<dbReference type="Proteomes" id="UP000216024">
    <property type="component" value="Unassembled WGS sequence"/>
</dbReference>
<reference evidence="1 2" key="1">
    <citation type="submission" date="2017-06" db="EMBL/GenBank/DDBJ databases">
        <title>Draft genome sequence of anaerobic fermentative bacterium Anaeromicrobium sediminis DY2726D isolated from West Pacific Ocean sediments.</title>
        <authorList>
            <person name="Zeng X."/>
        </authorList>
    </citation>
    <scope>NUCLEOTIDE SEQUENCE [LARGE SCALE GENOMIC DNA]</scope>
    <source>
        <strain evidence="1 2">DY2726D</strain>
    </source>
</reference>